<protein>
    <submittedName>
        <fullName evidence="3">Uncharacterized protein</fullName>
    </submittedName>
</protein>
<dbReference type="Proteomes" id="UP000326384">
    <property type="component" value="Unassembled WGS sequence"/>
</dbReference>
<accession>A0A316WX33</accession>
<keyword evidence="1" id="KW-0732">Signal</keyword>
<proteinExistence type="predicted"/>
<dbReference type="EMBL" id="PPEG02000001">
    <property type="protein sequence ID" value="PWN65739.1"/>
    <property type="molecule type" value="Genomic_DNA"/>
</dbReference>
<dbReference type="Proteomes" id="UP000236413">
    <property type="component" value="Unassembled WGS sequence"/>
</dbReference>
<name>A0A316WX33_9FLAO</name>
<gene>
    <name evidence="3" type="ORF">C1634_003100</name>
    <name evidence="2" type="ORF">F8D52_03575</name>
</gene>
<evidence type="ECO:0000313" key="5">
    <source>
        <dbReference type="Proteomes" id="UP000326384"/>
    </source>
</evidence>
<evidence type="ECO:0000256" key="1">
    <source>
        <dbReference type="SAM" id="SignalP"/>
    </source>
</evidence>
<keyword evidence="5" id="KW-1185">Reference proteome</keyword>
<feature type="signal peptide" evidence="1">
    <location>
        <begin position="1"/>
        <end position="18"/>
    </location>
</feature>
<organism evidence="3 4">
    <name type="scientific">Chryseobacterium viscerum</name>
    <dbReference type="NCBI Taxonomy" id="1037377"/>
    <lineage>
        <taxon>Bacteria</taxon>
        <taxon>Pseudomonadati</taxon>
        <taxon>Bacteroidota</taxon>
        <taxon>Flavobacteriia</taxon>
        <taxon>Flavobacteriales</taxon>
        <taxon>Weeksellaceae</taxon>
        <taxon>Chryseobacterium group</taxon>
        <taxon>Chryseobacterium</taxon>
    </lineage>
</organism>
<sequence length="90" mass="9710">MKKILVTVLLTTSALLFAKNESPNKNTESKKATETVLVAKKTIQTADQQQKPITISTTAKEIELTTAEKCAIELALGSVIAGPPYHCLQL</sequence>
<evidence type="ECO:0000313" key="3">
    <source>
        <dbReference type="EMBL" id="PWN65739.1"/>
    </source>
</evidence>
<dbReference type="RefSeq" id="WP_103231578.1">
    <property type="nucleotide sequence ID" value="NZ_PPEG02000001.1"/>
</dbReference>
<dbReference type="AlphaFoldDB" id="A0A316WX33"/>
<comment type="caution">
    <text evidence="3">The sequence shown here is derived from an EMBL/GenBank/DDBJ whole genome shotgun (WGS) entry which is preliminary data.</text>
</comment>
<feature type="chain" id="PRO_5016273703" evidence="1">
    <location>
        <begin position="19"/>
        <end position="90"/>
    </location>
</feature>
<evidence type="ECO:0000313" key="4">
    <source>
        <dbReference type="Proteomes" id="UP000236413"/>
    </source>
</evidence>
<reference evidence="3 4" key="1">
    <citation type="submission" date="2018-04" db="EMBL/GenBank/DDBJ databases">
        <title>Chryseobacterium oncorhynchi 701B-08T from rainbow trout, and Chryseobacterium viscerum 687B-08T from diseased fish.</title>
        <authorList>
            <person name="Jeong J.-J."/>
            <person name="Lee Y.J."/>
            <person name="Pathiraja D."/>
            <person name="Park B."/>
            <person name="Choi I.-G."/>
            <person name="Kim K.D."/>
        </authorList>
    </citation>
    <scope>NUCLEOTIDE SEQUENCE [LARGE SCALE GENOMIC DNA]</scope>
    <source>
        <strain evidence="3 4">687B-08</strain>
    </source>
</reference>
<evidence type="ECO:0000313" key="2">
    <source>
        <dbReference type="EMBL" id="KAB1231729.1"/>
    </source>
</evidence>
<dbReference type="EMBL" id="VTPV01000002">
    <property type="protein sequence ID" value="KAB1231729.1"/>
    <property type="molecule type" value="Genomic_DNA"/>
</dbReference>
<reference evidence="2 5" key="2">
    <citation type="journal article" date="2019" name="Stand. Genomic Sci.">
        <title>Draft Whole-Genome Sequence of a Novel Chryseobacterium viscerum Strain Isolated from Fresh Water at Dripping Springs, New Mexico.</title>
        <authorList>
            <person name="Kyndt J.A."/>
            <person name="Moore T.C."/>
        </authorList>
    </citation>
    <scope>NUCLEOTIDE SEQUENCE [LARGE SCALE GENOMIC DNA]</scope>
    <source>
        <strain evidence="2 5">DPS</strain>
    </source>
</reference>